<dbReference type="GO" id="GO:0006633">
    <property type="term" value="P:fatty acid biosynthetic process"/>
    <property type="evidence" value="ECO:0007669"/>
    <property type="project" value="UniProtKB-UniPathway"/>
</dbReference>
<dbReference type="SUPFAM" id="SSF51230">
    <property type="entry name" value="Single hybrid motif"/>
    <property type="match status" value="1"/>
</dbReference>
<dbReference type="EMBL" id="FQZK01000001">
    <property type="protein sequence ID" value="SHI50233.1"/>
    <property type="molecule type" value="Genomic_DNA"/>
</dbReference>
<accession>A0A1M6BNW1</accession>
<dbReference type="PANTHER" id="PTHR45266">
    <property type="entry name" value="OXALOACETATE DECARBOXYLASE ALPHA CHAIN"/>
    <property type="match status" value="1"/>
</dbReference>
<evidence type="ECO:0000259" key="4">
    <source>
        <dbReference type="PROSITE" id="PS50968"/>
    </source>
</evidence>
<dbReference type="OrthoDB" id="9811735at2"/>
<comment type="pathway">
    <text evidence="3">Lipid metabolism; fatty acid biosynthesis.</text>
</comment>
<evidence type="ECO:0000256" key="3">
    <source>
        <dbReference type="RuleBase" id="RU364072"/>
    </source>
</evidence>
<protein>
    <recommendedName>
        <fullName evidence="1 3">Biotin carboxyl carrier protein of acetyl-CoA carboxylase</fullName>
    </recommendedName>
</protein>
<dbReference type="GO" id="GO:0003989">
    <property type="term" value="F:acetyl-CoA carboxylase activity"/>
    <property type="evidence" value="ECO:0007669"/>
    <property type="project" value="InterPro"/>
</dbReference>
<dbReference type="Gene3D" id="2.40.50.100">
    <property type="match status" value="1"/>
</dbReference>
<keyword evidence="3" id="KW-0276">Fatty acid metabolism</keyword>
<evidence type="ECO:0000256" key="1">
    <source>
        <dbReference type="ARBA" id="ARBA00017562"/>
    </source>
</evidence>
<keyword evidence="3" id="KW-0444">Lipid biosynthesis</keyword>
<keyword evidence="3" id="KW-0443">Lipid metabolism</keyword>
<reference evidence="5 6" key="1">
    <citation type="submission" date="2016-11" db="EMBL/GenBank/DDBJ databases">
        <authorList>
            <person name="Jaros S."/>
            <person name="Januszkiewicz K."/>
            <person name="Wedrychowicz H."/>
        </authorList>
    </citation>
    <scope>NUCLEOTIDE SEQUENCE [LARGE SCALE GENOMIC DNA]</scope>
    <source>
        <strain evidence="5 6">CGMCC 4.5723</strain>
    </source>
</reference>
<name>A0A1M6BNW1_9ACTN</name>
<dbReference type="InterPro" id="IPR001249">
    <property type="entry name" value="AcCoA_biotinCC"/>
</dbReference>
<evidence type="ECO:0000313" key="6">
    <source>
        <dbReference type="Proteomes" id="UP000184452"/>
    </source>
</evidence>
<sequence>MTERGHEDTGTAVARMCEEAAALLGAAGGRLARLRVVSGDTEVELEWAPPAPAAPPAHDAPAAAPAALEHPGAHHVASPMVGTFYHAPEPGAAPFVVPGDLVEKGARIGILEAMKLMNPVESDVRGRVVEILVSDGESVDYGRPLVAVLPENP</sequence>
<dbReference type="AlphaFoldDB" id="A0A1M6BNW1"/>
<feature type="domain" description="Lipoyl-binding" evidence="4">
    <location>
        <begin position="73"/>
        <end position="150"/>
    </location>
</feature>
<dbReference type="UniPathway" id="UPA00094"/>
<keyword evidence="6" id="KW-1185">Reference proteome</keyword>
<dbReference type="PRINTS" id="PR01071">
    <property type="entry name" value="ACOABIOTINCC"/>
</dbReference>
<dbReference type="STRING" id="758803.SAMN05421803_101418"/>
<proteinExistence type="predicted"/>
<dbReference type="GO" id="GO:0009317">
    <property type="term" value="C:acetyl-CoA carboxylase complex"/>
    <property type="evidence" value="ECO:0007669"/>
    <property type="project" value="InterPro"/>
</dbReference>
<dbReference type="Proteomes" id="UP000184452">
    <property type="component" value="Unassembled WGS sequence"/>
</dbReference>
<evidence type="ECO:0000256" key="2">
    <source>
        <dbReference type="ARBA" id="ARBA00023267"/>
    </source>
</evidence>
<dbReference type="PROSITE" id="PS50968">
    <property type="entry name" value="BIOTINYL_LIPOYL"/>
    <property type="match status" value="1"/>
</dbReference>
<comment type="function">
    <text evidence="3">This protein is a component of the acetyl coenzyme A carboxylase complex; first, biotin carboxylase catalyzes the carboxylation of the carrier protein and then the transcarboxylase transfers the carboxyl group to form malonyl-CoA.</text>
</comment>
<dbReference type="InterPro" id="IPR000089">
    <property type="entry name" value="Biotin_lipoyl"/>
</dbReference>
<keyword evidence="3" id="KW-0275">Fatty acid biosynthesis</keyword>
<dbReference type="InterPro" id="IPR050709">
    <property type="entry name" value="Biotin_Carboxyl_Carrier/Decarb"/>
</dbReference>
<dbReference type="InterPro" id="IPR011053">
    <property type="entry name" value="Single_hybrid_motif"/>
</dbReference>
<organism evidence="5 6">
    <name type="scientific">Nocardiopsis flavescens</name>
    <dbReference type="NCBI Taxonomy" id="758803"/>
    <lineage>
        <taxon>Bacteria</taxon>
        <taxon>Bacillati</taxon>
        <taxon>Actinomycetota</taxon>
        <taxon>Actinomycetes</taxon>
        <taxon>Streptosporangiales</taxon>
        <taxon>Nocardiopsidaceae</taxon>
        <taxon>Nocardiopsis</taxon>
    </lineage>
</organism>
<dbReference type="Pfam" id="PF00364">
    <property type="entry name" value="Biotin_lipoyl"/>
    <property type="match status" value="1"/>
</dbReference>
<dbReference type="CDD" id="cd06850">
    <property type="entry name" value="biotinyl_domain"/>
    <property type="match status" value="1"/>
</dbReference>
<dbReference type="RefSeq" id="WP_073374301.1">
    <property type="nucleotide sequence ID" value="NZ_FQZK01000001.1"/>
</dbReference>
<gene>
    <name evidence="5" type="ORF">SAMN05421803_101418</name>
</gene>
<evidence type="ECO:0000313" key="5">
    <source>
        <dbReference type="EMBL" id="SHI50233.1"/>
    </source>
</evidence>
<dbReference type="PANTHER" id="PTHR45266:SF3">
    <property type="entry name" value="OXALOACETATE DECARBOXYLASE ALPHA CHAIN"/>
    <property type="match status" value="1"/>
</dbReference>
<keyword evidence="2 3" id="KW-0092">Biotin</keyword>